<evidence type="ECO:0000256" key="4">
    <source>
        <dbReference type="ARBA" id="ARBA00023136"/>
    </source>
</evidence>
<dbReference type="EMBL" id="BART01007270">
    <property type="protein sequence ID" value="GAG55552.1"/>
    <property type="molecule type" value="Genomic_DNA"/>
</dbReference>
<feature type="non-terminal residue" evidence="7">
    <location>
        <position position="1"/>
    </location>
</feature>
<proteinExistence type="predicted"/>
<organism evidence="7">
    <name type="scientific">marine sediment metagenome</name>
    <dbReference type="NCBI Taxonomy" id="412755"/>
    <lineage>
        <taxon>unclassified sequences</taxon>
        <taxon>metagenomes</taxon>
        <taxon>ecological metagenomes</taxon>
    </lineage>
</organism>
<evidence type="ECO:0000256" key="3">
    <source>
        <dbReference type="ARBA" id="ARBA00022989"/>
    </source>
</evidence>
<keyword evidence="3 5" id="KW-1133">Transmembrane helix</keyword>
<dbReference type="InterPro" id="IPR004869">
    <property type="entry name" value="MMPL_dom"/>
</dbReference>
<sequence>QRVREGLAKGLSKFEATRIAAERTGLSLVEAALTTVAGLVAIYAVNIPAIQEFSLVVILMTALSCIAATLILPAFFGLKFVK</sequence>
<dbReference type="AlphaFoldDB" id="X0ZBC4"/>
<evidence type="ECO:0000256" key="2">
    <source>
        <dbReference type="ARBA" id="ARBA00022692"/>
    </source>
</evidence>
<evidence type="ECO:0000256" key="5">
    <source>
        <dbReference type="SAM" id="Phobius"/>
    </source>
</evidence>
<evidence type="ECO:0000313" key="7">
    <source>
        <dbReference type="EMBL" id="GAG55552.1"/>
    </source>
</evidence>
<dbReference type="Gene3D" id="1.20.1640.10">
    <property type="entry name" value="Multidrug efflux transporter AcrB transmembrane domain"/>
    <property type="match status" value="1"/>
</dbReference>
<gene>
    <name evidence="7" type="ORF">S01H4_16571</name>
</gene>
<reference evidence="7" key="1">
    <citation type="journal article" date="2014" name="Front. Microbiol.">
        <title>High frequency of phylogenetically diverse reductive dehalogenase-homologous genes in deep subseafloor sedimentary metagenomes.</title>
        <authorList>
            <person name="Kawai M."/>
            <person name="Futagami T."/>
            <person name="Toyoda A."/>
            <person name="Takaki Y."/>
            <person name="Nishi S."/>
            <person name="Hori S."/>
            <person name="Arai W."/>
            <person name="Tsubouchi T."/>
            <person name="Morono Y."/>
            <person name="Uchiyama I."/>
            <person name="Ito T."/>
            <person name="Fujiyama A."/>
            <person name="Inagaki F."/>
            <person name="Takami H."/>
        </authorList>
    </citation>
    <scope>NUCLEOTIDE SEQUENCE</scope>
    <source>
        <strain evidence="7">Expedition CK06-06</strain>
    </source>
</reference>
<name>X0ZBC4_9ZZZZ</name>
<evidence type="ECO:0000259" key="6">
    <source>
        <dbReference type="Pfam" id="PF03176"/>
    </source>
</evidence>
<accession>X0ZBC4</accession>
<dbReference type="Pfam" id="PF03176">
    <property type="entry name" value="MMPL"/>
    <property type="match status" value="1"/>
</dbReference>
<dbReference type="GO" id="GO:0016020">
    <property type="term" value="C:membrane"/>
    <property type="evidence" value="ECO:0007669"/>
    <property type="project" value="UniProtKB-SubCell"/>
</dbReference>
<keyword evidence="2 5" id="KW-0812">Transmembrane</keyword>
<protein>
    <recommendedName>
        <fullName evidence="6">Membrane transport protein MMPL domain-containing protein</fullName>
    </recommendedName>
</protein>
<evidence type="ECO:0000256" key="1">
    <source>
        <dbReference type="ARBA" id="ARBA00004141"/>
    </source>
</evidence>
<comment type="subcellular location">
    <subcellularLocation>
        <location evidence="1">Membrane</location>
        <topology evidence="1">Multi-pass membrane protein</topology>
    </subcellularLocation>
</comment>
<feature type="transmembrane region" description="Helical" evidence="5">
    <location>
        <begin position="53"/>
        <end position="78"/>
    </location>
</feature>
<keyword evidence="4 5" id="KW-0472">Membrane</keyword>
<comment type="caution">
    <text evidence="7">The sequence shown here is derived from an EMBL/GenBank/DDBJ whole genome shotgun (WGS) entry which is preliminary data.</text>
</comment>
<dbReference type="SUPFAM" id="SSF82866">
    <property type="entry name" value="Multidrug efflux transporter AcrB transmembrane domain"/>
    <property type="match status" value="1"/>
</dbReference>
<feature type="transmembrane region" description="Helical" evidence="5">
    <location>
        <begin position="28"/>
        <end position="47"/>
    </location>
</feature>
<feature type="domain" description="Membrane transport protein MMPL" evidence="6">
    <location>
        <begin position="2"/>
        <end position="77"/>
    </location>
</feature>